<keyword evidence="3" id="KW-1185">Reference proteome</keyword>
<dbReference type="OrthoDB" id="8121869at2759"/>
<feature type="region of interest" description="Disordered" evidence="1">
    <location>
        <begin position="209"/>
        <end position="233"/>
    </location>
</feature>
<accession>A0A9P0CHB5</accession>
<organism evidence="2 3">
    <name type="scientific">Psylliodes chrysocephalus</name>
    <dbReference type="NCBI Taxonomy" id="3402493"/>
    <lineage>
        <taxon>Eukaryota</taxon>
        <taxon>Metazoa</taxon>
        <taxon>Ecdysozoa</taxon>
        <taxon>Arthropoda</taxon>
        <taxon>Hexapoda</taxon>
        <taxon>Insecta</taxon>
        <taxon>Pterygota</taxon>
        <taxon>Neoptera</taxon>
        <taxon>Endopterygota</taxon>
        <taxon>Coleoptera</taxon>
        <taxon>Polyphaga</taxon>
        <taxon>Cucujiformia</taxon>
        <taxon>Chrysomeloidea</taxon>
        <taxon>Chrysomelidae</taxon>
        <taxon>Galerucinae</taxon>
        <taxon>Alticini</taxon>
        <taxon>Psylliodes</taxon>
    </lineage>
</organism>
<gene>
    <name evidence="2" type="ORF">PSYICH_LOCUS1136</name>
</gene>
<feature type="compositionally biased region" description="Polar residues" evidence="1">
    <location>
        <begin position="213"/>
        <end position="233"/>
    </location>
</feature>
<reference evidence="2" key="1">
    <citation type="submission" date="2022-01" db="EMBL/GenBank/DDBJ databases">
        <authorList>
            <person name="King R."/>
        </authorList>
    </citation>
    <scope>NUCLEOTIDE SEQUENCE</scope>
</reference>
<evidence type="ECO:0000313" key="3">
    <source>
        <dbReference type="Proteomes" id="UP001153636"/>
    </source>
</evidence>
<dbReference type="Proteomes" id="UP001153636">
    <property type="component" value="Chromosome 1"/>
</dbReference>
<name>A0A9P0CHB5_9CUCU</name>
<sequence length="233" mass="26307">MGDIPEYLPFRLVGISEKELFEDLYVDDEDITDISDAENIPSDTESLVEETYDPENEENPNYVNKGSDMVVFRIENTNVNAPPLNQNDEITNYQIGRYISSNEAVWRIFVFPIHERDPAFIHLAVHLENGQRVYFTNDTALDRAINPPKITLTEFFELCNRPSQVNIQDEIESVLTSTAANEDFLKMPGPSGINIQDVALTSMSVPHPKLSPSVGSQTPKFLSASSPRKMNLR</sequence>
<dbReference type="EMBL" id="OV651813">
    <property type="protein sequence ID" value="CAH1099330.1"/>
    <property type="molecule type" value="Genomic_DNA"/>
</dbReference>
<evidence type="ECO:0000313" key="2">
    <source>
        <dbReference type="EMBL" id="CAH1099330.1"/>
    </source>
</evidence>
<protein>
    <submittedName>
        <fullName evidence="2">Uncharacterized protein</fullName>
    </submittedName>
</protein>
<evidence type="ECO:0000256" key="1">
    <source>
        <dbReference type="SAM" id="MobiDB-lite"/>
    </source>
</evidence>
<proteinExistence type="predicted"/>
<dbReference type="AlphaFoldDB" id="A0A9P0CHB5"/>